<organism evidence="1 2">
    <name type="scientific">Arthrobotrys flagrans</name>
    <name type="common">Nematode-trapping fungus</name>
    <name type="synonym">Trichothecium flagrans</name>
    <dbReference type="NCBI Taxonomy" id="97331"/>
    <lineage>
        <taxon>Eukaryota</taxon>
        <taxon>Fungi</taxon>
        <taxon>Dikarya</taxon>
        <taxon>Ascomycota</taxon>
        <taxon>Pezizomycotina</taxon>
        <taxon>Orbiliomycetes</taxon>
        <taxon>Orbiliales</taxon>
        <taxon>Orbiliaceae</taxon>
        <taxon>Arthrobotrys</taxon>
    </lineage>
</organism>
<dbReference type="VEuPathDB" id="FungiDB:DFL_003367"/>
<dbReference type="RefSeq" id="XP_067490579.1">
    <property type="nucleotide sequence ID" value="XM_067632296.1"/>
</dbReference>
<protein>
    <submittedName>
        <fullName evidence="1">Uncharacterized protein</fullName>
    </submittedName>
</protein>
<sequence>MSAEAPKPVDPNPTAEVAEIEGEAAEELAKKEFSTWIPYIASKGIESKQILYTLAKKNNNNNAPVVVQDPYFIAMKGTELQPFLNNNSDNKTANFKPVVEDLEEKNEINNKYKDDFYYTAPRGVLNTGPARNFTWFIRVTMKPRYANADTLAKEDGLYGKGKSEDVPKPNARRSWATEIGEDDGYVSNVVPEIYFRDEAGKVWAKRTSDSQKVSNFMHYYERATTRPDYGNGRFPRGVDMSKIKIYIHQLIDDVERYGGVEGVPHLDPNTSKRDLIDEKLYTRVANALGWSNMRTTPAGGWDRERFAKAEWLHRCGYAYGGLSDNDASSSQVKENLIFGTSETNSVMTRYEDVYRNAILRERTLIDVLRGVYAETPTSNLPMDYVNGKLTTELTGVCRMLRSKDNTIRREEINPPKANITPEPKDWSDISKRYPWLCAGLKYVF</sequence>
<dbReference type="GeneID" id="93585678"/>
<dbReference type="Proteomes" id="UP000283090">
    <property type="component" value="Unassembled WGS sequence"/>
</dbReference>
<keyword evidence="2" id="KW-1185">Reference proteome</keyword>
<reference evidence="1 2" key="1">
    <citation type="submission" date="2019-01" db="EMBL/GenBank/DDBJ databases">
        <title>Intercellular communication is required for trap formation in the nematode-trapping fungus Duddingtonia flagrans.</title>
        <authorList>
            <person name="Youssar L."/>
            <person name="Wernet V."/>
            <person name="Hensel N."/>
            <person name="Hildebrandt H.-G."/>
            <person name="Fischer R."/>
        </authorList>
    </citation>
    <scope>NUCLEOTIDE SEQUENCE [LARGE SCALE GENOMIC DNA]</scope>
    <source>
        <strain evidence="1 2">CBS H-5679</strain>
    </source>
</reference>
<dbReference type="STRING" id="97331.A0A437A1M0"/>
<gene>
    <name evidence="1" type="ORF">DFL_003367</name>
</gene>
<proteinExistence type="predicted"/>
<comment type="caution">
    <text evidence="1">The sequence shown here is derived from an EMBL/GenBank/DDBJ whole genome shotgun (WGS) entry which is preliminary data.</text>
</comment>
<evidence type="ECO:0000313" key="2">
    <source>
        <dbReference type="Proteomes" id="UP000283090"/>
    </source>
</evidence>
<evidence type="ECO:0000313" key="1">
    <source>
        <dbReference type="EMBL" id="RVD85035.1"/>
    </source>
</evidence>
<accession>A0A437A1M0</accession>
<dbReference type="OrthoDB" id="5427329at2759"/>
<dbReference type="AlphaFoldDB" id="A0A437A1M0"/>
<name>A0A437A1M0_ARTFL</name>
<dbReference type="EMBL" id="SAEB01000006">
    <property type="protein sequence ID" value="RVD85035.1"/>
    <property type="molecule type" value="Genomic_DNA"/>
</dbReference>